<dbReference type="GO" id="GO:0008253">
    <property type="term" value="F:5'-nucleotidase activity"/>
    <property type="evidence" value="ECO:0007669"/>
    <property type="project" value="TreeGrafter"/>
</dbReference>
<dbReference type="GO" id="GO:0030288">
    <property type="term" value="C:outer membrane-bounded periplasmic space"/>
    <property type="evidence" value="ECO:0007669"/>
    <property type="project" value="TreeGrafter"/>
</dbReference>
<dbReference type="InterPro" id="IPR029052">
    <property type="entry name" value="Metallo-depent_PP-like"/>
</dbReference>
<evidence type="ECO:0000259" key="3">
    <source>
        <dbReference type="Pfam" id="PF00149"/>
    </source>
</evidence>
<dbReference type="GO" id="GO:0000166">
    <property type="term" value="F:nucleotide binding"/>
    <property type="evidence" value="ECO:0007669"/>
    <property type="project" value="UniProtKB-KW"/>
</dbReference>
<dbReference type="Gene3D" id="3.60.21.10">
    <property type="match status" value="1"/>
</dbReference>
<accession>A0A7X6PQI3</accession>
<evidence type="ECO:0000256" key="1">
    <source>
        <dbReference type="ARBA" id="ARBA00022729"/>
    </source>
</evidence>
<proteinExistence type="inferred from homology"/>
<dbReference type="InterPro" id="IPR006179">
    <property type="entry name" value="5_nucleotidase/apyrase"/>
</dbReference>
<dbReference type="PANTHER" id="PTHR11575:SF24">
    <property type="entry name" value="5'-NUCLEOTIDASE"/>
    <property type="match status" value="1"/>
</dbReference>
<dbReference type="Proteomes" id="UP000557899">
    <property type="component" value="Unassembled WGS sequence"/>
</dbReference>
<dbReference type="SUPFAM" id="SSF55816">
    <property type="entry name" value="5'-nucleotidase (syn. UDP-sugar hydrolase), C-terminal domain"/>
    <property type="match status" value="1"/>
</dbReference>
<reference evidence="5 6" key="1">
    <citation type="journal article" date="2020" name="Biotechnol. Biofuels">
        <title>New insights from the biogas microbiome by comprehensive genome-resolved metagenomics of nearly 1600 species originating from multiple anaerobic digesters.</title>
        <authorList>
            <person name="Campanaro S."/>
            <person name="Treu L."/>
            <person name="Rodriguez-R L.M."/>
            <person name="Kovalovszki A."/>
            <person name="Ziels R.M."/>
            <person name="Maus I."/>
            <person name="Zhu X."/>
            <person name="Kougias P.G."/>
            <person name="Basile A."/>
            <person name="Luo G."/>
            <person name="Schluter A."/>
            <person name="Konstantinidis K.T."/>
            <person name="Angelidaki I."/>
        </authorList>
    </citation>
    <scope>NUCLEOTIDE SEQUENCE [LARGE SCALE GENOMIC DNA]</scope>
    <source>
        <strain evidence="5">AS15tlH2ME_198</strain>
    </source>
</reference>
<protein>
    <submittedName>
        <fullName evidence="5">Bifunctional metallophosphatase/5'-nucleotidase</fullName>
    </submittedName>
</protein>
<evidence type="ECO:0000259" key="4">
    <source>
        <dbReference type="Pfam" id="PF02872"/>
    </source>
</evidence>
<dbReference type="GO" id="GO:0008768">
    <property type="term" value="F:UDP-sugar diphosphatase activity"/>
    <property type="evidence" value="ECO:0007669"/>
    <property type="project" value="TreeGrafter"/>
</dbReference>
<evidence type="ECO:0000313" key="5">
    <source>
        <dbReference type="EMBL" id="NLA56384.1"/>
    </source>
</evidence>
<evidence type="ECO:0000256" key="2">
    <source>
        <dbReference type="RuleBase" id="RU362119"/>
    </source>
</evidence>
<dbReference type="Pfam" id="PF00149">
    <property type="entry name" value="Metallophos"/>
    <property type="match status" value="1"/>
</dbReference>
<keyword evidence="2" id="KW-0378">Hydrolase</keyword>
<gene>
    <name evidence="5" type="ORF">GX859_08830</name>
</gene>
<dbReference type="PANTHER" id="PTHR11575">
    <property type="entry name" value="5'-NUCLEOTIDASE-RELATED"/>
    <property type="match status" value="1"/>
</dbReference>
<keyword evidence="2" id="KW-0547">Nucleotide-binding</keyword>
<dbReference type="InterPro" id="IPR004843">
    <property type="entry name" value="Calcineurin-like_PHP"/>
</dbReference>
<keyword evidence="1" id="KW-0732">Signal</keyword>
<evidence type="ECO:0000313" key="6">
    <source>
        <dbReference type="Proteomes" id="UP000557899"/>
    </source>
</evidence>
<organism evidence="5 6">
    <name type="scientific">Corynebacterium humireducens</name>
    <dbReference type="NCBI Taxonomy" id="1223514"/>
    <lineage>
        <taxon>Bacteria</taxon>
        <taxon>Bacillati</taxon>
        <taxon>Actinomycetota</taxon>
        <taxon>Actinomycetes</taxon>
        <taxon>Mycobacteriales</taxon>
        <taxon>Corynebacteriaceae</taxon>
        <taxon>Corynebacterium</taxon>
    </lineage>
</organism>
<dbReference type="InterPro" id="IPR008334">
    <property type="entry name" value="5'-Nucleotdase_C"/>
</dbReference>
<dbReference type="AlphaFoldDB" id="A0A7X6PQI3"/>
<dbReference type="SUPFAM" id="SSF56300">
    <property type="entry name" value="Metallo-dependent phosphatases"/>
    <property type="match status" value="1"/>
</dbReference>
<sequence>MSNPLSEVFSQEFPVSLRRFGRFLAATTTTALALSLAPVAVGQDTTVTFSVSNITDFHGRLEANERNGELGAALLTGLNNKINGPENILTTSGDNVGGSAFISAITDDKYTIDFLNAAGVGASAVGNHEFDQGQDDLMNRIVPDSDFPILGANVYKADGSRLLPASTVVEYEGVKIGFVGTVATSTVDKVSPAGIVGLDFRDPVAETNAEAKRLKEAGEADVVISLFHEDAARFVGSFDEDVVDFLFGGDSHQQYAVADAPLPYAQSLEYGKILTDVDFTFNTGTRTIESVVIEQYDYARTQQLGVTPDAAVSAIVSEAKDQADAVGQQVIATLDNSFFRGSDAAAAPGSNRGVESTLNHLIAEAQRASLATLIEQDIDLGLMNAGGVRADLLAGEVTYADVVTIQPFGNEVSVATLSGQAILDTLENQWKSEGDRPRLALGVSEGFTYSYDPAAPQGERIIGAQLNGEPIDPARDYRVAASTFLFAGGDGLINPDDIRDILLVGYMDVQALIDYLKANESVDPRAAQSDVAVTVEGTVAAGQTITLNLGSLSYSTEGEAQATTVTVTVGDESVTENVDNDFSAIGTGLGEHGTATVELTLPAGWDGEPLVITTDAGTEITVPLVTVKAPEKGSSLKSSLSSLRSVGSSR</sequence>
<name>A0A7X6PQI3_9CORY</name>
<dbReference type="Pfam" id="PF02872">
    <property type="entry name" value="5_nucleotid_C"/>
    <property type="match status" value="1"/>
</dbReference>
<comment type="caution">
    <text evidence="5">The sequence shown here is derived from an EMBL/GenBank/DDBJ whole genome shotgun (WGS) entry which is preliminary data.</text>
</comment>
<dbReference type="InterPro" id="IPR036907">
    <property type="entry name" value="5'-Nucleotdase_C_sf"/>
</dbReference>
<feature type="domain" description="Calcineurin-like phosphoesterase" evidence="3">
    <location>
        <begin position="54"/>
        <end position="253"/>
    </location>
</feature>
<dbReference type="PRINTS" id="PR01607">
    <property type="entry name" value="APYRASEFAMLY"/>
</dbReference>
<dbReference type="EMBL" id="JAAZHI010000177">
    <property type="protein sequence ID" value="NLA56384.1"/>
    <property type="molecule type" value="Genomic_DNA"/>
</dbReference>
<dbReference type="Gene3D" id="3.90.780.10">
    <property type="entry name" value="5'-Nucleotidase, C-terminal domain"/>
    <property type="match status" value="1"/>
</dbReference>
<feature type="domain" description="5'-Nucleotidase C-terminal" evidence="4">
    <location>
        <begin position="348"/>
        <end position="492"/>
    </location>
</feature>
<comment type="similarity">
    <text evidence="2">Belongs to the 5'-nucleotidase family.</text>
</comment>
<dbReference type="GO" id="GO:0009166">
    <property type="term" value="P:nucleotide catabolic process"/>
    <property type="evidence" value="ECO:0007669"/>
    <property type="project" value="InterPro"/>
</dbReference>